<reference evidence="1 2" key="1">
    <citation type="submission" date="2018-01" db="EMBL/GenBank/DDBJ databases">
        <title>Comparison of the Chinese Bamboo Partridge and Red Junglefowl genome sequences highlights the importance of demography in genome evolution.</title>
        <authorList>
            <person name="Tiley G.P."/>
            <person name="Kimball R.T."/>
            <person name="Braun E.L."/>
            <person name="Burleigh J.G."/>
        </authorList>
    </citation>
    <scope>NUCLEOTIDE SEQUENCE [LARGE SCALE GENOMIC DNA]</scope>
    <source>
        <strain evidence="1">RTK389</strain>
        <tissue evidence="1">Blood</tissue>
    </source>
</reference>
<comment type="caution">
    <text evidence="1">The sequence shown here is derived from an EMBL/GenBank/DDBJ whole genome shotgun (WGS) entry which is preliminary data.</text>
</comment>
<accession>A0A2P4SJV2</accession>
<dbReference type="AlphaFoldDB" id="A0A2P4SJV2"/>
<keyword evidence="2" id="KW-1185">Reference proteome</keyword>
<dbReference type="Proteomes" id="UP000237246">
    <property type="component" value="Unassembled WGS sequence"/>
</dbReference>
<protein>
    <submittedName>
        <fullName evidence="1">Uncharacterized protein</fullName>
    </submittedName>
</protein>
<evidence type="ECO:0000313" key="2">
    <source>
        <dbReference type="Proteomes" id="UP000237246"/>
    </source>
</evidence>
<dbReference type="EMBL" id="PPHD01041821">
    <property type="protein sequence ID" value="POI24373.1"/>
    <property type="molecule type" value="Genomic_DNA"/>
</dbReference>
<sequence length="86" mass="9676">MLETCSSPSRVTFFSHPTNNKRGFKDKRERKPAPLFNSLGTGRRPLTQQFDCRKLGIIELSSHKRCCVPIGQPQEDSEGCAALKQI</sequence>
<name>A0A2P4SJV2_BAMTH</name>
<organism evidence="1 2">
    <name type="scientific">Bambusicola thoracicus</name>
    <name type="common">Chinese bamboo-partridge</name>
    <name type="synonym">Perdix thoracica</name>
    <dbReference type="NCBI Taxonomy" id="9083"/>
    <lineage>
        <taxon>Eukaryota</taxon>
        <taxon>Metazoa</taxon>
        <taxon>Chordata</taxon>
        <taxon>Craniata</taxon>
        <taxon>Vertebrata</taxon>
        <taxon>Euteleostomi</taxon>
        <taxon>Archelosauria</taxon>
        <taxon>Archosauria</taxon>
        <taxon>Dinosauria</taxon>
        <taxon>Saurischia</taxon>
        <taxon>Theropoda</taxon>
        <taxon>Coelurosauria</taxon>
        <taxon>Aves</taxon>
        <taxon>Neognathae</taxon>
        <taxon>Galloanserae</taxon>
        <taxon>Galliformes</taxon>
        <taxon>Phasianidae</taxon>
        <taxon>Perdicinae</taxon>
        <taxon>Bambusicola</taxon>
    </lineage>
</organism>
<gene>
    <name evidence="1" type="ORF">CIB84_011878</name>
</gene>
<evidence type="ECO:0000313" key="1">
    <source>
        <dbReference type="EMBL" id="POI24373.1"/>
    </source>
</evidence>
<proteinExistence type="predicted"/>